<dbReference type="EMBL" id="JX094431">
    <property type="protein sequence ID" value="AFQ96341.1"/>
    <property type="molecule type" value="Genomic_DNA"/>
</dbReference>
<name>M4HNJ0_9CAUD</name>
<dbReference type="RefSeq" id="YP_007676931.1">
    <property type="nucleotide sequence ID" value="NC_020873.1"/>
</dbReference>
<reference evidence="1 2" key="1">
    <citation type="journal article" date="2013" name="Virol. J.">
        <title>Genome sequence and analysis of a broad-host range lytic bacteriophage that infects the Bacillus cereus group.</title>
        <authorList>
            <person name="El-Arabi T.F."/>
            <person name="Griffiths M.W."/>
            <person name="She Y.M."/>
            <person name="Villegas A."/>
            <person name="Lingohr E.J."/>
            <person name="Kropinski A.M."/>
        </authorList>
    </citation>
    <scope>NUCLEOTIDE SEQUENCE [LARGE SCALE GENOMIC DNA]</scope>
</reference>
<dbReference type="GeneID" id="15041790"/>
<sequence>MKDVKETIKLDTHWANQYYKHRKQEIDNYENDPRKEVRTRSQECKTCFYLRNGLALQAFTEYSCGYCKKDCMHHNSRTPKYCIDCSIELSVCRTCGSEMD</sequence>
<dbReference type="KEGG" id="vg:15041790"/>
<dbReference type="Proteomes" id="UP000011865">
    <property type="component" value="Segment"/>
</dbReference>
<evidence type="ECO:0000313" key="2">
    <source>
        <dbReference type="Proteomes" id="UP000011865"/>
    </source>
</evidence>
<evidence type="ECO:0000313" key="1">
    <source>
        <dbReference type="EMBL" id="AFQ96341.1"/>
    </source>
</evidence>
<proteinExistence type="predicted"/>
<keyword evidence="2" id="KW-1185">Reference proteome</keyword>
<dbReference type="OrthoDB" id="18855at10239"/>
<protein>
    <submittedName>
        <fullName evidence="1">Uncharacterized protein</fullName>
    </submittedName>
</protein>
<gene>
    <name evidence="1" type="primary">orf033</name>
</gene>
<organism evidence="1 2">
    <name type="scientific">Bacillus phage vB_BceM_Bc431v3</name>
    <dbReference type="NCBI Taxonomy" id="1195072"/>
    <lineage>
        <taxon>Viruses</taxon>
        <taxon>Duplodnaviria</taxon>
        <taxon>Heunggongvirae</taxon>
        <taxon>Uroviricota</taxon>
        <taxon>Caudoviricetes</taxon>
        <taxon>Herelleviridae</taxon>
        <taxon>Bastillevirinae</taxon>
        <taxon>Caeruleovirus</taxon>
        <taxon>Caeruleovirus Bc431</taxon>
    </lineage>
</organism>
<accession>M4HNJ0</accession>